<gene>
    <name evidence="1" type="ORF">HAQ05_28045</name>
</gene>
<sequence>MSSAVKKVAQVAIGAVIGFAQTGNPIGAIIGAGLAFYVASSQEALSTGSLTNSEPSAQTVRSSKAPIRFILGRASTGGVLVWAQEQSGNQADGEWVHLVYVLSEGAVDGLEDIMLGEESISTYGAYATYEL</sequence>
<feature type="non-terminal residue" evidence="1">
    <location>
        <position position="131"/>
    </location>
</feature>
<reference evidence="1 2" key="1">
    <citation type="journal article" date="2020" name="Insects">
        <title>Bacteria Belonging to Pseudomonas typographi sp. nov. from the Bark Beetle Ips typographus Have Genomic Potential to Aid in the Host Ecology.</title>
        <authorList>
            <person name="Peral-Aranega E."/>
            <person name="Saati-Santamaria Z."/>
            <person name="Kolarik M."/>
            <person name="Rivas R."/>
            <person name="Garcia-Fraile P."/>
        </authorList>
    </citation>
    <scope>NUCLEOTIDE SEQUENCE [LARGE SCALE GENOMIC DNA]</scope>
    <source>
        <strain evidence="1 2">CA3A</strain>
    </source>
</reference>
<protein>
    <submittedName>
        <fullName evidence="1">Host specificity protein J</fullName>
    </submittedName>
</protein>
<dbReference type="Proteomes" id="UP000805841">
    <property type="component" value="Unassembled WGS sequence"/>
</dbReference>
<accession>A0ABR7ZAE5</accession>
<name>A0ABR7ZAE5_9PSED</name>
<evidence type="ECO:0000313" key="2">
    <source>
        <dbReference type="Proteomes" id="UP000805841"/>
    </source>
</evidence>
<dbReference type="EMBL" id="JAAOCA010000124">
    <property type="protein sequence ID" value="MBD1602521.1"/>
    <property type="molecule type" value="Genomic_DNA"/>
</dbReference>
<proteinExistence type="predicted"/>
<keyword evidence="2" id="KW-1185">Reference proteome</keyword>
<evidence type="ECO:0000313" key="1">
    <source>
        <dbReference type="EMBL" id="MBD1602521.1"/>
    </source>
</evidence>
<organism evidence="1 2">
    <name type="scientific">Pseudomonas typographi</name>
    <dbReference type="NCBI Taxonomy" id="2715964"/>
    <lineage>
        <taxon>Bacteria</taxon>
        <taxon>Pseudomonadati</taxon>
        <taxon>Pseudomonadota</taxon>
        <taxon>Gammaproteobacteria</taxon>
        <taxon>Pseudomonadales</taxon>
        <taxon>Pseudomonadaceae</taxon>
        <taxon>Pseudomonas</taxon>
    </lineage>
</organism>
<comment type="caution">
    <text evidence="1">The sequence shown here is derived from an EMBL/GenBank/DDBJ whole genome shotgun (WGS) entry which is preliminary data.</text>
</comment>